<keyword evidence="5 7" id="KW-1133">Transmembrane helix</keyword>
<dbReference type="EMBL" id="CP043661">
    <property type="protein sequence ID" value="QNE19902.1"/>
    <property type="molecule type" value="Genomic_DNA"/>
</dbReference>
<dbReference type="RefSeq" id="WP_185441840.1">
    <property type="nucleotide sequence ID" value="NZ_CP043661.1"/>
</dbReference>
<feature type="domain" description="Peptidase S54 rhomboid" evidence="9">
    <location>
        <begin position="103"/>
        <end position="235"/>
    </location>
</feature>
<evidence type="ECO:0000259" key="8">
    <source>
        <dbReference type="Pfam" id="PF00643"/>
    </source>
</evidence>
<feature type="transmembrane region" description="Helical" evidence="7">
    <location>
        <begin position="194"/>
        <end position="212"/>
    </location>
</feature>
<evidence type="ECO:0000313" key="11">
    <source>
        <dbReference type="Proteomes" id="UP000515563"/>
    </source>
</evidence>
<feature type="transmembrane region" description="Helical" evidence="7">
    <location>
        <begin position="218"/>
        <end position="234"/>
    </location>
</feature>
<proteinExistence type="inferred from homology"/>
<dbReference type="Pfam" id="PF01694">
    <property type="entry name" value="Rhomboid"/>
    <property type="match status" value="1"/>
</dbReference>
<reference evidence="11" key="1">
    <citation type="submission" date="2019-09" db="EMBL/GenBank/DDBJ databases">
        <title>Antimicrobial potential of Antarctic Bacteria.</title>
        <authorList>
            <person name="Benaud N."/>
            <person name="Edwards R.J."/>
            <person name="Ferrari B.C."/>
        </authorList>
    </citation>
    <scope>NUCLEOTIDE SEQUENCE [LARGE SCALE GENOMIC DNA]</scope>
    <source>
        <strain evidence="11">SPB151</strain>
    </source>
</reference>
<evidence type="ECO:0000259" key="9">
    <source>
        <dbReference type="Pfam" id="PF01694"/>
    </source>
</evidence>
<evidence type="ECO:0000256" key="4">
    <source>
        <dbReference type="ARBA" id="ARBA00022801"/>
    </source>
</evidence>
<feature type="transmembrane region" description="Helical" evidence="7">
    <location>
        <begin position="67"/>
        <end position="86"/>
    </location>
</feature>
<feature type="domain" description="B box-type" evidence="8">
    <location>
        <begin position="3"/>
        <end position="31"/>
    </location>
</feature>
<name>A0A7G6X0Y7_9ACTN</name>
<dbReference type="GO" id="GO:0006508">
    <property type="term" value="P:proteolysis"/>
    <property type="evidence" value="ECO:0007669"/>
    <property type="project" value="UniProtKB-KW"/>
</dbReference>
<dbReference type="InterPro" id="IPR035952">
    <property type="entry name" value="Rhomboid-like_sf"/>
</dbReference>
<dbReference type="PANTHER" id="PTHR43731">
    <property type="entry name" value="RHOMBOID PROTEASE"/>
    <property type="match status" value="1"/>
</dbReference>
<sequence length="244" mass="26277">MTETVCYRHPDRPAGVRCQRCDKPICPSCMNSAAVGFQCPSCFNEGVKSIPRTRTSLGGIQRGNSQVVTITMLALNVLVFIAVRSGSPRLVNDLVLVPVLVDSEPWRLLTSAFTHVQIFHIFSNLFMLWQLGPMLEQMLGRVRFAILYLLSALGGGVAVWVLGAPGSATLGASGAVLGLVGALLVISKARGLDVTWIIGYVAITAVLSFLVPNISWEGHLGGFVTGAAVAWLFLQETKRRQNTP</sequence>
<dbReference type="Gene3D" id="1.20.1540.10">
    <property type="entry name" value="Rhomboid-like"/>
    <property type="match status" value="1"/>
</dbReference>
<evidence type="ECO:0000256" key="6">
    <source>
        <dbReference type="ARBA" id="ARBA00023136"/>
    </source>
</evidence>
<feature type="transmembrane region" description="Helical" evidence="7">
    <location>
        <begin position="141"/>
        <end position="162"/>
    </location>
</feature>
<dbReference type="KEGG" id="kqi:F1D05_20795"/>
<dbReference type="PANTHER" id="PTHR43731:SF14">
    <property type="entry name" value="PRESENILIN-ASSOCIATED RHOMBOID-LIKE PROTEIN, MITOCHONDRIAL"/>
    <property type="match status" value="1"/>
</dbReference>
<dbReference type="InterPro" id="IPR000315">
    <property type="entry name" value="Znf_B-box"/>
</dbReference>
<dbReference type="InterPro" id="IPR050925">
    <property type="entry name" value="Rhomboid_protease_S54"/>
</dbReference>
<dbReference type="SUPFAM" id="SSF144091">
    <property type="entry name" value="Rhomboid-like"/>
    <property type="match status" value="1"/>
</dbReference>
<protein>
    <submittedName>
        <fullName evidence="10">Rhomboid family intramembrane serine protease</fullName>
    </submittedName>
</protein>
<dbReference type="InterPro" id="IPR022764">
    <property type="entry name" value="Peptidase_S54_rhomboid_dom"/>
</dbReference>
<dbReference type="GO" id="GO:0008270">
    <property type="term" value="F:zinc ion binding"/>
    <property type="evidence" value="ECO:0007669"/>
    <property type="project" value="InterPro"/>
</dbReference>
<evidence type="ECO:0000256" key="3">
    <source>
        <dbReference type="ARBA" id="ARBA00022692"/>
    </source>
</evidence>
<evidence type="ECO:0000256" key="7">
    <source>
        <dbReference type="SAM" id="Phobius"/>
    </source>
</evidence>
<keyword evidence="10" id="KW-0645">Protease</keyword>
<feature type="transmembrane region" description="Helical" evidence="7">
    <location>
        <begin position="168"/>
        <end position="187"/>
    </location>
</feature>
<evidence type="ECO:0000256" key="2">
    <source>
        <dbReference type="ARBA" id="ARBA00009045"/>
    </source>
</evidence>
<comment type="subcellular location">
    <subcellularLocation>
        <location evidence="1">Membrane</location>
        <topology evidence="1">Multi-pass membrane protein</topology>
    </subcellularLocation>
</comment>
<dbReference type="GO" id="GO:0016020">
    <property type="term" value="C:membrane"/>
    <property type="evidence" value="ECO:0007669"/>
    <property type="project" value="UniProtKB-SubCell"/>
</dbReference>
<evidence type="ECO:0000313" key="10">
    <source>
        <dbReference type="EMBL" id="QNE19902.1"/>
    </source>
</evidence>
<dbReference type="Pfam" id="PF00643">
    <property type="entry name" value="zf-B_box"/>
    <property type="match status" value="1"/>
</dbReference>
<reference evidence="10 11" key="2">
    <citation type="journal article" date="2020" name="Microbiol. Resour. Announc.">
        <title>Antarctic desert soil bacteria exhibit high novel natural product potential, evaluated through long-read genome sequencing and comparative genomics.</title>
        <authorList>
            <person name="Benaud N."/>
            <person name="Edwards R.J."/>
            <person name="Amos T.G."/>
            <person name="D'Agostino P.M."/>
            <person name="Gutierrez-Chavez C."/>
            <person name="Montgomery K."/>
            <person name="Nicetic I."/>
            <person name="Ferrari B.C."/>
        </authorList>
    </citation>
    <scope>NUCLEOTIDE SEQUENCE [LARGE SCALE GENOMIC DNA]</scope>
    <source>
        <strain evidence="10 11">SPB151</strain>
    </source>
</reference>
<dbReference type="GO" id="GO:0004252">
    <property type="term" value="F:serine-type endopeptidase activity"/>
    <property type="evidence" value="ECO:0007669"/>
    <property type="project" value="InterPro"/>
</dbReference>
<keyword evidence="11" id="KW-1185">Reference proteome</keyword>
<comment type="similarity">
    <text evidence="2">Belongs to the peptidase S54 family.</text>
</comment>
<dbReference type="Proteomes" id="UP000515563">
    <property type="component" value="Chromosome"/>
</dbReference>
<feature type="transmembrane region" description="Helical" evidence="7">
    <location>
        <begin position="106"/>
        <end position="129"/>
    </location>
</feature>
<keyword evidence="3 7" id="KW-0812">Transmembrane</keyword>
<organism evidence="10 11">
    <name type="scientific">Kribbella qitaiheensis</name>
    <dbReference type="NCBI Taxonomy" id="1544730"/>
    <lineage>
        <taxon>Bacteria</taxon>
        <taxon>Bacillati</taxon>
        <taxon>Actinomycetota</taxon>
        <taxon>Actinomycetes</taxon>
        <taxon>Propionibacteriales</taxon>
        <taxon>Kribbellaceae</taxon>
        <taxon>Kribbella</taxon>
    </lineage>
</organism>
<keyword evidence="6 7" id="KW-0472">Membrane</keyword>
<dbReference type="AlphaFoldDB" id="A0A7G6X0Y7"/>
<gene>
    <name evidence="10" type="ORF">F1D05_20795</name>
</gene>
<accession>A0A7G6X0Y7</accession>
<evidence type="ECO:0000256" key="5">
    <source>
        <dbReference type="ARBA" id="ARBA00022989"/>
    </source>
</evidence>
<keyword evidence="4" id="KW-0378">Hydrolase</keyword>
<evidence type="ECO:0000256" key="1">
    <source>
        <dbReference type="ARBA" id="ARBA00004141"/>
    </source>
</evidence>